<evidence type="ECO:0000313" key="1">
    <source>
        <dbReference type="EMBL" id="AQM50120.1"/>
    </source>
</evidence>
<name>A0A1Q1N6Z4_9GAMA</name>
<proteinExistence type="predicted"/>
<organism evidence="1">
    <name type="scientific">Ovine gammaherpesvirus 2</name>
    <dbReference type="NCBI Taxonomy" id="10398"/>
    <lineage>
        <taxon>Viruses</taxon>
        <taxon>Duplodnaviria</taxon>
        <taxon>Heunggongvirae</taxon>
        <taxon>Peploviricota</taxon>
        <taxon>Herviviricetes</taxon>
        <taxon>Herpesvirales</taxon>
        <taxon>Orthoherpesviridae</taxon>
        <taxon>Gammaherpesvirinae</taxon>
        <taxon>Macavirus</taxon>
        <taxon>Macavirus ovinegamma2</taxon>
    </lineage>
</organism>
<sequence length="159" mass="18075">MGFSRLLPVLGLSLLLTLCIHLQNGHGVRHTLKESIMIIKSNLNLSDCVKITYNGNSNCSKPTLGDQGNLGLPCRDCLNITLNKNNTDCLEKEHELNEVTKRTDRNTRKQNLLRSSDFARNVTCEQFGNHTTVEILDYWLSLLQRKYHNLYCKPGVDCQ</sequence>
<reference evidence="1" key="1">
    <citation type="journal article" date="2017" name="Vet. Microbiol.">
        <title>Genetic characterization of ovine herpesvirus 2 strains involved in water buffaloes malignant catarrhal fever outbreaks in Southern Italy.</title>
        <authorList>
            <person name="Amoroso M.G."/>
            <person name="Galiero G."/>
            <person name="Fusco G."/>
        </authorList>
    </citation>
    <scope>NUCLEOTIDE SEQUENCE</scope>
    <source>
        <strain evidence="1">Ov9.5*ITcal</strain>
    </source>
</reference>
<dbReference type="EMBL" id="KX838867">
    <property type="protein sequence ID" value="AQM50120.1"/>
    <property type="molecule type" value="Genomic_DNA"/>
</dbReference>
<protein>
    <submittedName>
        <fullName evidence="1">Ov9.5 protein</fullName>
    </submittedName>
</protein>
<accession>A0A1Q1N6Z4</accession>